<organism evidence="1 2">
    <name type="scientific">Elysia crispata</name>
    <name type="common">lettuce slug</name>
    <dbReference type="NCBI Taxonomy" id="231223"/>
    <lineage>
        <taxon>Eukaryota</taxon>
        <taxon>Metazoa</taxon>
        <taxon>Spiralia</taxon>
        <taxon>Lophotrochozoa</taxon>
        <taxon>Mollusca</taxon>
        <taxon>Gastropoda</taxon>
        <taxon>Heterobranchia</taxon>
        <taxon>Euthyneura</taxon>
        <taxon>Panpulmonata</taxon>
        <taxon>Sacoglossa</taxon>
        <taxon>Placobranchoidea</taxon>
        <taxon>Plakobranchidae</taxon>
        <taxon>Elysia</taxon>
    </lineage>
</organism>
<protein>
    <submittedName>
        <fullName evidence="1">Uncharacterized protein</fullName>
    </submittedName>
</protein>
<gene>
    <name evidence="1" type="ORF">RRG08_051155</name>
</gene>
<dbReference type="EMBL" id="JAWDGP010005819">
    <property type="protein sequence ID" value="KAK3751430.1"/>
    <property type="molecule type" value="Genomic_DNA"/>
</dbReference>
<dbReference type="AlphaFoldDB" id="A0AAE0YMR0"/>
<evidence type="ECO:0000313" key="2">
    <source>
        <dbReference type="Proteomes" id="UP001283361"/>
    </source>
</evidence>
<accession>A0AAE0YMR0</accession>
<comment type="caution">
    <text evidence="1">The sequence shown here is derived from an EMBL/GenBank/DDBJ whole genome shotgun (WGS) entry which is preliminary data.</text>
</comment>
<name>A0AAE0YMR0_9GAST</name>
<reference evidence="1" key="1">
    <citation type="journal article" date="2023" name="G3 (Bethesda)">
        <title>A reference genome for the long-term kleptoplast-retaining sea slug Elysia crispata morphotype clarki.</title>
        <authorList>
            <person name="Eastman K.E."/>
            <person name="Pendleton A.L."/>
            <person name="Shaikh M.A."/>
            <person name="Suttiyut T."/>
            <person name="Ogas R."/>
            <person name="Tomko P."/>
            <person name="Gavelis G."/>
            <person name="Widhalm J.R."/>
            <person name="Wisecaver J.H."/>
        </authorList>
    </citation>
    <scope>NUCLEOTIDE SEQUENCE</scope>
    <source>
        <strain evidence="1">ECLA1</strain>
    </source>
</reference>
<sequence length="376" mass="41780">MDVKSIKVEDRSVTDTKPKSYDLCLAEKLFLSGGGPNADRHTYMEEKVSTSVIEQNEQDGKNSQGLAEEKPCIEALRVAVETYSTHLIKQEDTDENANLKGGMIFSMIKCCEESNDHVKMDVKSIKVEDRSVTDTKPKSYDLCLAEKLYLSGGGPNADRHTYMEEKVSTSVIEQNEQDGKNSQGLAEGKPCIEALRVAVETYSTHLIKQEDTDENANLKEGMIFSMIKCCEESNDHVKMDVKSIKVEDCSVTDTKPKSYDLCLAEKLYLSGGGPNADRHTYMEEKVSTSVIEQNEQDGKDSLGLAEEKSCIEALRVAVETYSTDLIKQEGTDENANLERGMISSDRLDLDKSKEFTLVRNLSPVMFVVEVSRGMAA</sequence>
<evidence type="ECO:0000313" key="1">
    <source>
        <dbReference type="EMBL" id="KAK3751430.1"/>
    </source>
</evidence>
<dbReference type="Proteomes" id="UP001283361">
    <property type="component" value="Unassembled WGS sequence"/>
</dbReference>
<keyword evidence="2" id="KW-1185">Reference proteome</keyword>
<proteinExistence type="predicted"/>